<evidence type="ECO:0000313" key="3">
    <source>
        <dbReference type="Proteomes" id="UP000590740"/>
    </source>
</evidence>
<organism evidence="2 3">
    <name type="scientific">Prosthecobacter vanneervenii</name>
    <dbReference type="NCBI Taxonomy" id="48466"/>
    <lineage>
        <taxon>Bacteria</taxon>
        <taxon>Pseudomonadati</taxon>
        <taxon>Verrucomicrobiota</taxon>
        <taxon>Verrucomicrobiia</taxon>
        <taxon>Verrucomicrobiales</taxon>
        <taxon>Verrucomicrobiaceae</taxon>
        <taxon>Prosthecobacter</taxon>
    </lineage>
</organism>
<dbReference type="PANTHER" id="PTHR48090">
    <property type="entry name" value="UNDECAPRENYL-PHOSPHATE 4-DEOXY-4-FORMAMIDO-L-ARABINOSE TRANSFERASE-RELATED"/>
    <property type="match status" value="1"/>
</dbReference>
<sequence length="248" mass="27290">MHPSGANHDLKHAARSVSVIMPAFNEAFCIGACLERVLRQPAVTEVIVVDDGSSDATAAEVERRMASEPRLRLQRHPRNLGKGAALRTGFACATGDIVVVQDADLEYDPEDYEALLRPLLQGRADVVFGSRFLGGGAHRVLYFWHAVGNALITFFSNCFTGLNLSDVEVGPKLFRREVVAGMTICEQRFGVEPELAARVAALRVRVYEVPISYHGRTYAEGKKVGWRDGVRALWCIVKYGISTRWGGC</sequence>
<dbReference type="EMBL" id="JACHIG010000007">
    <property type="protein sequence ID" value="MBB5033909.1"/>
    <property type="molecule type" value="Genomic_DNA"/>
</dbReference>
<proteinExistence type="predicted"/>
<dbReference type="GO" id="GO:0016740">
    <property type="term" value="F:transferase activity"/>
    <property type="evidence" value="ECO:0007669"/>
    <property type="project" value="UniProtKB-KW"/>
</dbReference>
<dbReference type="Proteomes" id="UP000590740">
    <property type="component" value="Unassembled WGS sequence"/>
</dbReference>
<dbReference type="Pfam" id="PF00535">
    <property type="entry name" value="Glycos_transf_2"/>
    <property type="match status" value="1"/>
</dbReference>
<dbReference type="InterPro" id="IPR001173">
    <property type="entry name" value="Glyco_trans_2-like"/>
</dbReference>
<feature type="domain" description="Glycosyltransferase 2-like" evidence="1">
    <location>
        <begin position="18"/>
        <end position="179"/>
    </location>
</feature>
<dbReference type="SUPFAM" id="SSF53448">
    <property type="entry name" value="Nucleotide-diphospho-sugar transferases"/>
    <property type="match status" value="1"/>
</dbReference>
<evidence type="ECO:0000259" key="1">
    <source>
        <dbReference type="Pfam" id="PF00535"/>
    </source>
</evidence>
<protein>
    <submittedName>
        <fullName evidence="2">Glycosyltransferase involved in cell wall biosynthesis</fullName>
    </submittedName>
</protein>
<name>A0A7W7YD52_9BACT</name>
<reference evidence="2 3" key="1">
    <citation type="submission" date="2020-08" db="EMBL/GenBank/DDBJ databases">
        <title>Genomic Encyclopedia of Type Strains, Phase IV (KMG-IV): sequencing the most valuable type-strain genomes for metagenomic binning, comparative biology and taxonomic classification.</title>
        <authorList>
            <person name="Goeker M."/>
        </authorList>
    </citation>
    <scope>NUCLEOTIDE SEQUENCE [LARGE SCALE GENOMIC DNA]</scope>
    <source>
        <strain evidence="2 3">DSM 12252</strain>
    </source>
</reference>
<keyword evidence="3" id="KW-1185">Reference proteome</keyword>
<accession>A0A7W7YD52</accession>
<comment type="caution">
    <text evidence="2">The sequence shown here is derived from an EMBL/GenBank/DDBJ whole genome shotgun (WGS) entry which is preliminary data.</text>
</comment>
<dbReference type="InterPro" id="IPR029044">
    <property type="entry name" value="Nucleotide-diphossugar_trans"/>
</dbReference>
<dbReference type="CDD" id="cd04179">
    <property type="entry name" value="DPM_DPG-synthase_like"/>
    <property type="match status" value="1"/>
</dbReference>
<dbReference type="InterPro" id="IPR050256">
    <property type="entry name" value="Glycosyltransferase_2"/>
</dbReference>
<dbReference type="AlphaFoldDB" id="A0A7W7YD52"/>
<dbReference type="Gene3D" id="3.90.550.10">
    <property type="entry name" value="Spore Coat Polysaccharide Biosynthesis Protein SpsA, Chain A"/>
    <property type="match status" value="1"/>
</dbReference>
<dbReference type="PANTHER" id="PTHR48090:SF7">
    <property type="entry name" value="RFBJ PROTEIN"/>
    <property type="match status" value="1"/>
</dbReference>
<gene>
    <name evidence="2" type="ORF">HNQ65_003499</name>
</gene>
<keyword evidence="2" id="KW-0808">Transferase</keyword>
<evidence type="ECO:0000313" key="2">
    <source>
        <dbReference type="EMBL" id="MBB5033909.1"/>
    </source>
</evidence>